<feature type="transmembrane region" description="Helical" evidence="1">
    <location>
        <begin position="133"/>
        <end position="154"/>
    </location>
</feature>
<dbReference type="Pfam" id="PF00884">
    <property type="entry name" value="Sulfatase"/>
    <property type="match status" value="1"/>
</dbReference>
<proteinExistence type="predicted"/>
<reference evidence="3 4" key="1">
    <citation type="submission" date="2019-03" db="EMBL/GenBank/DDBJ databases">
        <authorList>
            <person name="Kim M.K.M."/>
        </authorList>
    </citation>
    <scope>NUCLEOTIDE SEQUENCE [LARGE SCALE GENOMIC DNA]</scope>
    <source>
        <strain evidence="3 4">17J68-15</strain>
    </source>
</reference>
<feature type="transmembrane region" description="Helical" evidence="1">
    <location>
        <begin position="67"/>
        <end position="88"/>
    </location>
</feature>
<evidence type="ECO:0000256" key="1">
    <source>
        <dbReference type="SAM" id="Phobius"/>
    </source>
</evidence>
<feature type="domain" description="Sulfatase N-terminal" evidence="2">
    <location>
        <begin position="344"/>
        <end position="444"/>
    </location>
</feature>
<dbReference type="SUPFAM" id="SSF53649">
    <property type="entry name" value="Alkaline phosphatase-like"/>
    <property type="match status" value="1"/>
</dbReference>
<comment type="caution">
    <text evidence="3">The sequence shown here is derived from an EMBL/GenBank/DDBJ whole genome shotgun (WGS) entry which is preliminary data.</text>
</comment>
<name>A0A4R4DZ36_9BACT</name>
<feature type="transmembrane region" description="Helical" evidence="1">
    <location>
        <begin position="42"/>
        <end position="60"/>
    </location>
</feature>
<gene>
    <name evidence="3" type="ORF">E0486_10005</name>
</gene>
<evidence type="ECO:0000259" key="2">
    <source>
        <dbReference type="Pfam" id="PF00884"/>
    </source>
</evidence>
<dbReference type="EMBL" id="SKFH01000013">
    <property type="protein sequence ID" value="TCZ71404.1"/>
    <property type="molecule type" value="Genomic_DNA"/>
</dbReference>
<dbReference type="RefSeq" id="WP_131852027.1">
    <property type="nucleotide sequence ID" value="NZ_SKFH01000013.1"/>
</dbReference>
<accession>A0A4R4DZ36</accession>
<dbReference type="Proteomes" id="UP000295164">
    <property type="component" value="Unassembled WGS sequence"/>
</dbReference>
<keyword evidence="1" id="KW-0812">Transmembrane</keyword>
<dbReference type="Gene3D" id="3.40.720.10">
    <property type="entry name" value="Alkaline Phosphatase, subunit A"/>
    <property type="match status" value="1"/>
</dbReference>
<feature type="transmembrane region" description="Helical" evidence="1">
    <location>
        <begin position="12"/>
        <end position="30"/>
    </location>
</feature>
<dbReference type="OrthoDB" id="681113at2"/>
<keyword evidence="4" id="KW-1185">Reference proteome</keyword>
<organism evidence="3 4">
    <name type="scientific">Flaviaesturariibacter aridisoli</name>
    <dbReference type="NCBI Taxonomy" id="2545761"/>
    <lineage>
        <taxon>Bacteria</taxon>
        <taxon>Pseudomonadati</taxon>
        <taxon>Bacteroidota</taxon>
        <taxon>Chitinophagia</taxon>
        <taxon>Chitinophagales</taxon>
        <taxon>Chitinophagaceae</taxon>
        <taxon>Flaviaestuariibacter</taxon>
    </lineage>
</organism>
<feature type="transmembrane region" description="Helical" evidence="1">
    <location>
        <begin position="100"/>
        <end position="121"/>
    </location>
</feature>
<evidence type="ECO:0000313" key="3">
    <source>
        <dbReference type="EMBL" id="TCZ71404.1"/>
    </source>
</evidence>
<keyword evidence="1" id="KW-0472">Membrane</keyword>
<protein>
    <recommendedName>
        <fullName evidence="2">Sulfatase N-terminal domain-containing protein</fullName>
    </recommendedName>
</protein>
<dbReference type="InterPro" id="IPR017850">
    <property type="entry name" value="Alkaline_phosphatase_core_sf"/>
</dbReference>
<dbReference type="InterPro" id="IPR000917">
    <property type="entry name" value="Sulfatase_N"/>
</dbReference>
<dbReference type="AlphaFoldDB" id="A0A4R4DZ36"/>
<evidence type="ECO:0000313" key="4">
    <source>
        <dbReference type="Proteomes" id="UP000295164"/>
    </source>
</evidence>
<sequence>MTDSPTPGRSLYARPLFLGLLPLFALWHSFNEFFGLIRLSDALFFLLYAGIWGGLLYGLCRLIFRDAVRAAAVSLFLLAVFLLFGNLYDLVLKYGHARLVTYKLFPLLLLSAAVWAGLRCARRERAGKRAFRFLNLLLATLLLAEGITSGIHYLDYRRHRNLIQPGTTLSDAFRPVPPPEGSPDIYLLVLDEYARADVLRKTGFDNKPFLDSLRGLGFFVADSSRANYNFTPYAMSSCLNMDYIDPALGTNGTDTRLMMRAVRSLADNETMRILRKEGYDLQVSASLETPWQRQPTVNEFGGYSYLKLFKPTLPFRFHRDIHLPADPLLRLFPQPVNYNDYAQRARDIQAHLDDTRARIDSNSRRAPRFTYGHLLTTHHPFLYDSLGHLRSYRAIAADKSMSAYHNAVRVANRDLLRLVRDIRAKGRRRSVIFLISDHGNRMDELPHDDAFRNLVAVYYPDGKPALPINVSPVNLFRDLFNRYFGQQYPLLPDSSVSVRYK</sequence>
<keyword evidence="1" id="KW-1133">Transmembrane helix</keyword>